<feature type="signal peptide" evidence="3">
    <location>
        <begin position="1"/>
        <end position="21"/>
    </location>
</feature>
<dbReference type="OrthoDB" id="9785326at2"/>
<evidence type="ECO:0000256" key="1">
    <source>
        <dbReference type="ARBA" id="ARBA00010634"/>
    </source>
</evidence>
<reference evidence="4 5" key="1">
    <citation type="submission" date="2016-11" db="EMBL/GenBank/DDBJ databases">
        <authorList>
            <person name="Jaros S."/>
            <person name="Januszkiewicz K."/>
            <person name="Wedrychowicz H."/>
        </authorList>
    </citation>
    <scope>NUCLEOTIDE SEQUENCE [LARGE SCALE GENOMIC DNA]</scope>
    <source>
        <strain evidence="4 5">DSM 16917</strain>
    </source>
</reference>
<protein>
    <submittedName>
        <fullName evidence="4">Phospholipid-binding lipoprotein MlaA</fullName>
    </submittedName>
</protein>
<feature type="chain" id="PRO_5012997120" evidence="3">
    <location>
        <begin position="22"/>
        <end position="257"/>
    </location>
</feature>
<dbReference type="GO" id="GO:0120010">
    <property type="term" value="P:intermembrane phospholipid transfer"/>
    <property type="evidence" value="ECO:0007669"/>
    <property type="project" value="TreeGrafter"/>
</dbReference>
<sequence length="257" mass="29280">MTVSRWTILLVSVLWPLTVLADGESDEALGITVEYKDPRDPLEPINRAIWDFNYGLDRYVLRPVIHTYVDVVPEPGQKGVENFIRNLDEPFSAVNNLLQLKPEWAANATARFLINSTVGVAGLMDIASDMGLPRKQDEFGEVLGYWGVPDGPYLMLPVLGPSSLREEAGDFVDRLYFPYSLMNFWQLSARWALDGLATRSKLIDQEALLDNSLDPYAFTKEAYFQYIEFQLYDGNPPLPEEDDEAWLDDYLDDLDEE</sequence>
<keyword evidence="2 3" id="KW-0732">Signal</keyword>
<keyword evidence="5" id="KW-1185">Reference proteome</keyword>
<organism evidence="4 5">
    <name type="scientific">Ferrimonas marina</name>
    <dbReference type="NCBI Taxonomy" id="299255"/>
    <lineage>
        <taxon>Bacteria</taxon>
        <taxon>Pseudomonadati</taxon>
        <taxon>Pseudomonadota</taxon>
        <taxon>Gammaproteobacteria</taxon>
        <taxon>Alteromonadales</taxon>
        <taxon>Ferrimonadaceae</taxon>
        <taxon>Ferrimonas</taxon>
    </lineage>
</organism>
<dbReference type="Proteomes" id="UP000184268">
    <property type="component" value="Unassembled WGS sequence"/>
</dbReference>
<accession>A0A1M5VKT4</accession>
<dbReference type="PANTHER" id="PTHR30035:SF3">
    <property type="entry name" value="INTERMEMBRANE PHOSPHOLIPID TRANSPORT SYSTEM LIPOPROTEIN MLAA"/>
    <property type="match status" value="1"/>
</dbReference>
<proteinExistence type="inferred from homology"/>
<dbReference type="AlphaFoldDB" id="A0A1M5VKT4"/>
<dbReference type="GO" id="GO:0016020">
    <property type="term" value="C:membrane"/>
    <property type="evidence" value="ECO:0007669"/>
    <property type="project" value="InterPro"/>
</dbReference>
<name>A0A1M5VKT4_9GAMM</name>
<keyword evidence="4" id="KW-0449">Lipoprotein</keyword>
<evidence type="ECO:0000313" key="4">
    <source>
        <dbReference type="EMBL" id="SHH75835.1"/>
    </source>
</evidence>
<gene>
    <name evidence="4" type="ORF">SAMN02745129_2832</name>
</gene>
<evidence type="ECO:0000256" key="2">
    <source>
        <dbReference type="ARBA" id="ARBA00022729"/>
    </source>
</evidence>
<dbReference type="InterPro" id="IPR007428">
    <property type="entry name" value="MlaA"/>
</dbReference>
<dbReference type="PANTHER" id="PTHR30035">
    <property type="entry name" value="LIPOPROTEIN VACJ-RELATED"/>
    <property type="match status" value="1"/>
</dbReference>
<dbReference type="Pfam" id="PF04333">
    <property type="entry name" value="MlaA"/>
    <property type="match status" value="1"/>
</dbReference>
<evidence type="ECO:0000256" key="3">
    <source>
        <dbReference type="SAM" id="SignalP"/>
    </source>
</evidence>
<dbReference type="EMBL" id="FQXG01000004">
    <property type="protein sequence ID" value="SHH75835.1"/>
    <property type="molecule type" value="Genomic_DNA"/>
</dbReference>
<evidence type="ECO:0000313" key="5">
    <source>
        <dbReference type="Proteomes" id="UP000184268"/>
    </source>
</evidence>
<comment type="similarity">
    <text evidence="1">Belongs to the MlaA family.</text>
</comment>
<dbReference type="PRINTS" id="PR01805">
    <property type="entry name" value="VACJLIPOPROT"/>
</dbReference>
<dbReference type="STRING" id="299255.SAMN02745129_2832"/>